<dbReference type="RefSeq" id="WP_343886579.1">
    <property type="nucleotide sequence ID" value="NZ_BAAAKI010000016.1"/>
</dbReference>
<dbReference type="PANTHER" id="PTHR11705:SF143">
    <property type="entry name" value="SLL0236 PROTEIN"/>
    <property type="match status" value="1"/>
</dbReference>
<dbReference type="SUPFAM" id="SSF53187">
    <property type="entry name" value="Zn-dependent exopeptidases"/>
    <property type="match status" value="1"/>
</dbReference>
<evidence type="ECO:0000256" key="8">
    <source>
        <dbReference type="SAM" id="SignalP"/>
    </source>
</evidence>
<dbReference type="EMBL" id="JBHSUA010000019">
    <property type="protein sequence ID" value="MFC6397329.1"/>
    <property type="molecule type" value="Genomic_DNA"/>
</dbReference>
<dbReference type="Gene3D" id="3.40.630.10">
    <property type="entry name" value="Zn peptidases"/>
    <property type="match status" value="1"/>
</dbReference>
<evidence type="ECO:0000256" key="5">
    <source>
        <dbReference type="ARBA" id="ARBA00022833"/>
    </source>
</evidence>
<dbReference type="GO" id="GO:0004180">
    <property type="term" value="F:carboxypeptidase activity"/>
    <property type="evidence" value="ECO:0007669"/>
    <property type="project" value="UniProtKB-KW"/>
</dbReference>
<dbReference type="SMART" id="SM00631">
    <property type="entry name" value="Zn_pept"/>
    <property type="match status" value="1"/>
</dbReference>
<dbReference type="Proteomes" id="UP001596266">
    <property type="component" value="Unassembled WGS sequence"/>
</dbReference>
<feature type="chain" id="PRO_5045810859" evidence="8">
    <location>
        <begin position="23"/>
        <end position="330"/>
    </location>
</feature>
<comment type="similarity">
    <text evidence="2 7">Belongs to the peptidase M14 family.</text>
</comment>
<keyword evidence="8" id="KW-0732">Signal</keyword>
<gene>
    <name evidence="10" type="ORF">ACFP57_10095</name>
</gene>
<keyword evidence="11" id="KW-1185">Reference proteome</keyword>
<comment type="caution">
    <text evidence="10">The sequence shown here is derived from an EMBL/GenBank/DDBJ whole genome shotgun (WGS) entry which is preliminary data.</text>
</comment>
<evidence type="ECO:0000259" key="9">
    <source>
        <dbReference type="PROSITE" id="PS52035"/>
    </source>
</evidence>
<sequence length="330" mass="35557">MRKPTRLAATTAAAALALTAFAGPSAHATTWTTCGGVFGGVDFPNGSITKQTSQLVAVWRKTAYTSQVTTLTRTTAGACTFTSSTRYEATKGYVVPASTATRTVKVRHLTAKNLIERRVLGYSVQGRPIVAYLVGDPKASRTSVLLGQIHGNEKAGHKTAISLVNGPTITGLRLWVIPTANPDGYAAGTRQNAHRVDLNRNFSHNWVKTSTTSKYYGGSKPFSEPESRVLRDFVAQVQPYQIVSIHQPLYGVDGYGLKDATLGQRLATQLGLPQKEFSCTGVCHGTFVGWVNHVQDGTAITVEYAKTPTTHFMTFTARRGITFALRGAYA</sequence>
<name>A0ABW1X4B8_9ACTN</name>
<evidence type="ECO:0000313" key="11">
    <source>
        <dbReference type="Proteomes" id="UP001596266"/>
    </source>
</evidence>
<comment type="caution">
    <text evidence="7">Lacks conserved residue(s) required for the propagation of feature annotation.</text>
</comment>
<organism evidence="10 11">
    <name type="scientific">Luteococcus sanguinis</name>
    <dbReference type="NCBI Taxonomy" id="174038"/>
    <lineage>
        <taxon>Bacteria</taxon>
        <taxon>Bacillati</taxon>
        <taxon>Actinomycetota</taxon>
        <taxon>Actinomycetes</taxon>
        <taxon>Propionibacteriales</taxon>
        <taxon>Propionibacteriaceae</taxon>
        <taxon>Luteococcus</taxon>
    </lineage>
</organism>
<keyword evidence="10" id="KW-0121">Carboxypeptidase</keyword>
<evidence type="ECO:0000256" key="1">
    <source>
        <dbReference type="ARBA" id="ARBA00001947"/>
    </source>
</evidence>
<evidence type="ECO:0000313" key="10">
    <source>
        <dbReference type="EMBL" id="MFC6397329.1"/>
    </source>
</evidence>
<dbReference type="InterPro" id="IPR000834">
    <property type="entry name" value="Peptidase_M14"/>
</dbReference>
<dbReference type="PROSITE" id="PS52035">
    <property type="entry name" value="PEPTIDASE_M14"/>
    <property type="match status" value="1"/>
</dbReference>
<feature type="signal peptide" evidence="8">
    <location>
        <begin position="1"/>
        <end position="22"/>
    </location>
</feature>
<keyword evidence="6" id="KW-0482">Metalloprotease</keyword>
<reference evidence="11" key="1">
    <citation type="journal article" date="2019" name="Int. J. Syst. Evol. Microbiol.">
        <title>The Global Catalogue of Microorganisms (GCM) 10K type strain sequencing project: providing services to taxonomists for standard genome sequencing and annotation.</title>
        <authorList>
            <consortium name="The Broad Institute Genomics Platform"/>
            <consortium name="The Broad Institute Genome Sequencing Center for Infectious Disease"/>
            <person name="Wu L."/>
            <person name="Ma J."/>
        </authorList>
    </citation>
    <scope>NUCLEOTIDE SEQUENCE [LARGE SCALE GENOMIC DNA]</scope>
    <source>
        <strain evidence="11">CGMCC 1.15277</strain>
    </source>
</reference>
<keyword evidence="3" id="KW-0645">Protease</keyword>
<dbReference type="Pfam" id="PF00246">
    <property type="entry name" value="Peptidase_M14"/>
    <property type="match status" value="1"/>
</dbReference>
<evidence type="ECO:0000256" key="3">
    <source>
        <dbReference type="ARBA" id="ARBA00022670"/>
    </source>
</evidence>
<proteinExistence type="inferred from homology"/>
<keyword evidence="5" id="KW-0862">Zinc</keyword>
<protein>
    <submittedName>
        <fullName evidence="10">M14 family zinc carboxypeptidase</fullName>
    </submittedName>
</protein>
<accession>A0ABW1X4B8</accession>
<feature type="domain" description="Peptidase M14" evidence="9">
    <location>
        <begin position="83"/>
        <end position="330"/>
    </location>
</feature>
<dbReference type="PANTHER" id="PTHR11705">
    <property type="entry name" value="PROTEASE FAMILY M14 CARBOXYPEPTIDASE A,B"/>
    <property type="match status" value="1"/>
</dbReference>
<comment type="cofactor">
    <cofactor evidence="1">
        <name>Zn(2+)</name>
        <dbReference type="ChEBI" id="CHEBI:29105"/>
    </cofactor>
</comment>
<evidence type="ECO:0000256" key="6">
    <source>
        <dbReference type="ARBA" id="ARBA00023049"/>
    </source>
</evidence>
<evidence type="ECO:0000256" key="4">
    <source>
        <dbReference type="ARBA" id="ARBA00022801"/>
    </source>
</evidence>
<keyword evidence="4" id="KW-0378">Hydrolase</keyword>
<evidence type="ECO:0000256" key="2">
    <source>
        <dbReference type="ARBA" id="ARBA00005988"/>
    </source>
</evidence>
<evidence type="ECO:0000256" key="7">
    <source>
        <dbReference type="PROSITE-ProRule" id="PRU01379"/>
    </source>
</evidence>